<evidence type="ECO:0000313" key="2">
    <source>
        <dbReference type="EMBL" id="RGV20375.1"/>
    </source>
</evidence>
<proteinExistence type="predicted"/>
<comment type="caution">
    <text evidence="2">The sequence shown here is derived from an EMBL/GenBank/DDBJ whole genome shotgun (WGS) entry which is preliminary data.</text>
</comment>
<accession>A0A412W713</accession>
<feature type="transmembrane region" description="Helical" evidence="1">
    <location>
        <begin position="65"/>
        <end position="88"/>
    </location>
</feature>
<gene>
    <name evidence="2" type="ORF">DWW24_16230</name>
</gene>
<dbReference type="Proteomes" id="UP000283426">
    <property type="component" value="Unassembled WGS sequence"/>
</dbReference>
<protein>
    <submittedName>
        <fullName evidence="2">Uncharacterized protein</fullName>
    </submittedName>
</protein>
<keyword evidence="1" id="KW-1133">Transmembrane helix</keyword>
<keyword evidence="1" id="KW-0472">Membrane</keyword>
<organism evidence="2 3">
    <name type="scientific">Odoribacter splanchnicus</name>
    <dbReference type="NCBI Taxonomy" id="28118"/>
    <lineage>
        <taxon>Bacteria</taxon>
        <taxon>Pseudomonadati</taxon>
        <taxon>Bacteroidota</taxon>
        <taxon>Bacteroidia</taxon>
        <taxon>Bacteroidales</taxon>
        <taxon>Odoribacteraceae</taxon>
        <taxon>Odoribacter</taxon>
    </lineage>
</organism>
<reference evidence="2 3" key="1">
    <citation type="submission" date="2018-08" db="EMBL/GenBank/DDBJ databases">
        <title>A genome reference for cultivated species of the human gut microbiota.</title>
        <authorList>
            <person name="Zou Y."/>
            <person name="Xue W."/>
            <person name="Luo G."/>
        </authorList>
    </citation>
    <scope>NUCLEOTIDE SEQUENCE [LARGE SCALE GENOMIC DNA]</scope>
    <source>
        <strain evidence="2 3">AF14-6AC</strain>
    </source>
</reference>
<keyword evidence="1" id="KW-0812">Transmembrane</keyword>
<sequence>MGILSGEGLPGGVSATDMPAAGALSCPSGVIGWEGTTSITLSVLFPAHPLFFEVLPKNKYSRNSLNFRSIFLLVFVIQLGFYILRYILHFQ</sequence>
<name>A0A412W713_9BACT</name>
<evidence type="ECO:0000313" key="3">
    <source>
        <dbReference type="Proteomes" id="UP000283426"/>
    </source>
</evidence>
<dbReference type="EMBL" id="QRYW01000040">
    <property type="protein sequence ID" value="RGV20375.1"/>
    <property type="molecule type" value="Genomic_DNA"/>
</dbReference>
<dbReference type="AlphaFoldDB" id="A0A412W713"/>
<evidence type="ECO:0000256" key="1">
    <source>
        <dbReference type="SAM" id="Phobius"/>
    </source>
</evidence>